<organism evidence="1 2">
    <name type="scientific">Pleurodeles waltl</name>
    <name type="common">Iberian ribbed newt</name>
    <dbReference type="NCBI Taxonomy" id="8319"/>
    <lineage>
        <taxon>Eukaryota</taxon>
        <taxon>Metazoa</taxon>
        <taxon>Chordata</taxon>
        <taxon>Craniata</taxon>
        <taxon>Vertebrata</taxon>
        <taxon>Euteleostomi</taxon>
        <taxon>Amphibia</taxon>
        <taxon>Batrachia</taxon>
        <taxon>Caudata</taxon>
        <taxon>Salamandroidea</taxon>
        <taxon>Salamandridae</taxon>
        <taxon>Pleurodelinae</taxon>
        <taxon>Pleurodeles</taxon>
    </lineage>
</organism>
<name>A0AAV7NU32_PLEWA</name>
<proteinExistence type="predicted"/>
<keyword evidence="2" id="KW-1185">Reference proteome</keyword>
<accession>A0AAV7NU32</accession>
<dbReference type="Proteomes" id="UP001066276">
    <property type="component" value="Chromosome 8"/>
</dbReference>
<comment type="caution">
    <text evidence="1">The sequence shown here is derived from an EMBL/GenBank/DDBJ whole genome shotgun (WGS) entry which is preliminary data.</text>
</comment>
<gene>
    <name evidence="1" type="ORF">NDU88_004560</name>
</gene>
<evidence type="ECO:0000313" key="1">
    <source>
        <dbReference type="EMBL" id="KAJ1116345.1"/>
    </source>
</evidence>
<sequence>MVAEDQVALEVRQGQFQLNADLAMTAREIWQEVPRARYQSAMLVWLRLLGSTKRKTQSKFATFEVAMSRRRIVFTWLHQRLRVLARWKRDIIKRSLAKEIRMRDVRTGNRLPGRVG</sequence>
<reference evidence="1" key="1">
    <citation type="journal article" date="2022" name="bioRxiv">
        <title>Sequencing and chromosome-scale assembly of the giantPleurodeles waltlgenome.</title>
        <authorList>
            <person name="Brown T."/>
            <person name="Elewa A."/>
            <person name="Iarovenko S."/>
            <person name="Subramanian E."/>
            <person name="Araus A.J."/>
            <person name="Petzold A."/>
            <person name="Susuki M."/>
            <person name="Suzuki K.-i.T."/>
            <person name="Hayashi T."/>
            <person name="Toyoda A."/>
            <person name="Oliveira C."/>
            <person name="Osipova E."/>
            <person name="Leigh N.D."/>
            <person name="Simon A."/>
            <person name="Yun M.H."/>
        </authorList>
    </citation>
    <scope>NUCLEOTIDE SEQUENCE</scope>
    <source>
        <strain evidence="1">20211129_DDA</strain>
        <tissue evidence="1">Liver</tissue>
    </source>
</reference>
<evidence type="ECO:0000313" key="2">
    <source>
        <dbReference type="Proteomes" id="UP001066276"/>
    </source>
</evidence>
<protein>
    <submittedName>
        <fullName evidence="1">Uncharacterized protein</fullName>
    </submittedName>
</protein>
<dbReference type="AlphaFoldDB" id="A0AAV7NU32"/>
<dbReference type="EMBL" id="JANPWB010000012">
    <property type="protein sequence ID" value="KAJ1116345.1"/>
    <property type="molecule type" value="Genomic_DNA"/>
</dbReference>